<dbReference type="eggNOG" id="COG3291">
    <property type="taxonomic scope" value="Bacteria"/>
</dbReference>
<reference evidence="1 2" key="1">
    <citation type="journal article" date="2011" name="Stand. Genomic Sci.">
        <title>Complete genome sequence of Haliscomenobacter hydrossis type strain (O).</title>
        <authorList>
            <consortium name="US DOE Joint Genome Institute (JGI-PGF)"/>
            <person name="Daligault H."/>
            <person name="Lapidus A."/>
            <person name="Zeytun A."/>
            <person name="Nolan M."/>
            <person name="Lucas S."/>
            <person name="Del Rio T.G."/>
            <person name="Tice H."/>
            <person name="Cheng J.F."/>
            <person name="Tapia R."/>
            <person name="Han C."/>
            <person name="Goodwin L."/>
            <person name="Pitluck S."/>
            <person name="Liolios K."/>
            <person name="Pagani I."/>
            <person name="Ivanova N."/>
            <person name="Huntemann M."/>
            <person name="Mavromatis K."/>
            <person name="Mikhailova N."/>
            <person name="Pati A."/>
            <person name="Chen A."/>
            <person name="Palaniappan K."/>
            <person name="Land M."/>
            <person name="Hauser L."/>
            <person name="Brambilla E.M."/>
            <person name="Rohde M."/>
            <person name="Verbarg S."/>
            <person name="Goker M."/>
            <person name="Bristow J."/>
            <person name="Eisen J.A."/>
            <person name="Markowitz V."/>
            <person name="Hugenholtz P."/>
            <person name="Kyrpides N.C."/>
            <person name="Klenk H.P."/>
            <person name="Woyke T."/>
        </authorList>
    </citation>
    <scope>NUCLEOTIDE SEQUENCE [LARGE SCALE GENOMIC DNA]</scope>
    <source>
        <strain evidence="2">ATCC 27775 / DSM 1100 / LMG 10767 / O</strain>
    </source>
</reference>
<sequence>MLHKTYHALFYVLFLVLWQVFLYGQNLPSPCGDVVQEYSYAYHVPKLTSRFKVANNGDLMAGGWGNSAAYKAVIMKWNAQEELEWIKKESSSDWNLWDVAPLSDGNWVYLKKHRDSTNWVELIKINPEGELLWNRRFRLQPAFTFENQLISLEKTDGFLLNSFHSLTRFDGAGNLVWSRTLPDGVFLGGTQRSDGLVLVLTQEVSATASLLLLNDQGNVIKQNALNGIALEAALGAVYALTNNACMLRINDQNIGRLIQIDANLIPVWGKEIPNYRINSDLIISKNGDVFFPFYEFNKIDALAFDQQGNYLWSLKLQGFQPGSGITYGAPYLDGWKFFVPDLNFEAPAKSFLLKFSNTQLPEEGCFFTPGSPPGIKDIKLSISPGKVVLSNFLVKEIPSAAIIYETIASMRQIECRVANPCPEICDNDIDDNDDGLIDCADPTCNAVPKLDLGPDQLVCNNSITLLRTTADFTRYRWSDGTTDSTLTAFSAGLYWVDTWNTCGNLQSDSIRLNVQPLKEVELGADRNICAGDTLHLSIPGFTQLKWWPAQGLSCDTCQSILLKPDRNTRYYVTARFGNCSSMDSINITLEDCQSFTVYVPNVVSPSSTVNAQLHPFFSSRTELLTYQFEVYDRWGELVFRSQDTQQSWNGTKNGQWCNQGVYIWTLRVRYQENGQEKEAFKVGEVLLIR</sequence>
<dbReference type="AlphaFoldDB" id="F4L4L4"/>
<dbReference type="STRING" id="760192.Halhy_4169"/>
<dbReference type="KEGG" id="hhy:Halhy_4169"/>
<evidence type="ECO:0000313" key="2">
    <source>
        <dbReference type="Proteomes" id="UP000008461"/>
    </source>
</evidence>
<gene>
    <name evidence="1" type="ordered locus">Halhy_4169</name>
</gene>
<dbReference type="EMBL" id="CP002691">
    <property type="protein sequence ID" value="AEE52015.1"/>
    <property type="molecule type" value="Genomic_DNA"/>
</dbReference>
<dbReference type="Proteomes" id="UP000008461">
    <property type="component" value="Chromosome"/>
</dbReference>
<name>F4L4L4_HALH1</name>
<reference key="2">
    <citation type="submission" date="2011-04" db="EMBL/GenBank/DDBJ databases">
        <title>Complete sequence of chromosome of Haliscomenobacter hydrossis DSM 1100.</title>
        <authorList>
            <consortium name="US DOE Joint Genome Institute (JGI-PGF)"/>
            <person name="Lucas S."/>
            <person name="Han J."/>
            <person name="Lapidus A."/>
            <person name="Bruce D."/>
            <person name="Goodwin L."/>
            <person name="Pitluck S."/>
            <person name="Peters L."/>
            <person name="Kyrpides N."/>
            <person name="Mavromatis K."/>
            <person name="Ivanova N."/>
            <person name="Ovchinnikova G."/>
            <person name="Pagani I."/>
            <person name="Daligault H."/>
            <person name="Detter J.C."/>
            <person name="Han C."/>
            <person name="Land M."/>
            <person name="Hauser L."/>
            <person name="Markowitz V."/>
            <person name="Cheng J.-F."/>
            <person name="Hugenholtz P."/>
            <person name="Woyke T."/>
            <person name="Wu D."/>
            <person name="Verbarg S."/>
            <person name="Frueling A."/>
            <person name="Brambilla E."/>
            <person name="Klenk H.-P."/>
            <person name="Eisen J.A."/>
        </authorList>
    </citation>
    <scope>NUCLEOTIDE SEQUENCE</scope>
    <source>
        <strain>DSM 1100</strain>
    </source>
</reference>
<evidence type="ECO:0008006" key="3">
    <source>
        <dbReference type="Google" id="ProtNLM"/>
    </source>
</evidence>
<dbReference type="OrthoDB" id="9765926at2"/>
<dbReference type="RefSeq" id="WP_013766553.1">
    <property type="nucleotide sequence ID" value="NC_015510.1"/>
</dbReference>
<organism evidence="1 2">
    <name type="scientific">Haliscomenobacter hydrossis (strain ATCC 27775 / DSM 1100 / LMG 10767 / O)</name>
    <dbReference type="NCBI Taxonomy" id="760192"/>
    <lineage>
        <taxon>Bacteria</taxon>
        <taxon>Pseudomonadati</taxon>
        <taxon>Bacteroidota</taxon>
        <taxon>Saprospiria</taxon>
        <taxon>Saprospirales</taxon>
        <taxon>Haliscomenobacteraceae</taxon>
        <taxon>Haliscomenobacter</taxon>
    </lineage>
</organism>
<keyword evidence="2" id="KW-1185">Reference proteome</keyword>
<protein>
    <recommendedName>
        <fullName evidence="3">Gliding motility-associated C-terminal domain-containing protein</fullName>
    </recommendedName>
</protein>
<dbReference type="Pfam" id="PF13585">
    <property type="entry name" value="CHU_C"/>
    <property type="match status" value="1"/>
</dbReference>
<proteinExistence type="predicted"/>
<dbReference type="HOGENOM" id="CLU_399430_0_0_10"/>
<evidence type="ECO:0000313" key="1">
    <source>
        <dbReference type="EMBL" id="AEE52015.1"/>
    </source>
</evidence>
<accession>F4L4L4</accession>